<evidence type="ECO:0000256" key="1">
    <source>
        <dbReference type="SAM" id="MobiDB-lite"/>
    </source>
</evidence>
<feature type="region of interest" description="Disordered" evidence="1">
    <location>
        <begin position="254"/>
        <end position="299"/>
    </location>
</feature>
<dbReference type="Pfam" id="PF24917">
    <property type="entry name" value="BLTP3A_B"/>
    <property type="match status" value="1"/>
</dbReference>
<dbReference type="InParanoid" id="A7RZ76"/>
<dbReference type="PhylomeDB" id="A7RZ76"/>
<protein>
    <recommendedName>
        <fullName evidence="4">UHRF1-binding protein 1-like</fullName>
    </recommendedName>
</protein>
<reference evidence="2 3" key="1">
    <citation type="journal article" date="2007" name="Science">
        <title>Sea anemone genome reveals ancestral eumetazoan gene repertoire and genomic organization.</title>
        <authorList>
            <person name="Putnam N.H."/>
            <person name="Srivastava M."/>
            <person name="Hellsten U."/>
            <person name="Dirks B."/>
            <person name="Chapman J."/>
            <person name="Salamov A."/>
            <person name="Terry A."/>
            <person name="Shapiro H."/>
            <person name="Lindquist E."/>
            <person name="Kapitonov V.V."/>
            <person name="Jurka J."/>
            <person name="Genikhovich G."/>
            <person name="Grigoriev I.V."/>
            <person name="Lucas S.M."/>
            <person name="Steele R.E."/>
            <person name="Finnerty J.R."/>
            <person name="Technau U."/>
            <person name="Martindale M.Q."/>
            <person name="Rokhsar D.S."/>
        </authorList>
    </citation>
    <scope>NUCLEOTIDE SEQUENCE [LARGE SCALE GENOMIC DNA]</scope>
    <source>
        <strain evidence="3">CH2 X CH6</strain>
    </source>
</reference>
<dbReference type="eggNOG" id="KOG2955">
    <property type="taxonomic scope" value="Eukaryota"/>
</dbReference>
<dbReference type="STRING" id="45351.A7RZ76"/>
<proteinExistence type="predicted"/>
<dbReference type="PANTHER" id="PTHR22774:SF11">
    <property type="entry name" value="CHOREIN N-TERMINAL DOMAIN-CONTAINING PROTEIN"/>
    <property type="match status" value="1"/>
</dbReference>
<dbReference type="InterPro" id="IPR026728">
    <property type="entry name" value="BLTP3A/B"/>
</dbReference>
<evidence type="ECO:0000313" key="3">
    <source>
        <dbReference type="Proteomes" id="UP000001593"/>
    </source>
</evidence>
<keyword evidence="3" id="KW-1185">Reference proteome</keyword>
<accession>A7RZ76</accession>
<feature type="non-terminal residue" evidence="2">
    <location>
        <position position="1"/>
    </location>
</feature>
<dbReference type="AlphaFoldDB" id="A7RZ76"/>
<dbReference type="OMA" id="RECHRAR"/>
<dbReference type="Proteomes" id="UP000001593">
    <property type="component" value="Unassembled WGS sequence"/>
</dbReference>
<evidence type="ECO:0008006" key="4">
    <source>
        <dbReference type="Google" id="ProtNLM"/>
    </source>
</evidence>
<feature type="compositionally biased region" description="Basic and acidic residues" evidence="1">
    <location>
        <begin position="288"/>
        <end position="299"/>
    </location>
</feature>
<dbReference type="HOGENOM" id="CLU_039630_0_0_1"/>
<sequence>MSGLVKNQIAKQLARFTKNLSPNKISVKFLKGEGELHNLELDEKILSDLLELPPWLRITKADCNKISAKIHWTKLKTDPICLVGGRLKQNVKSLEKATNQYGFVEKVVDGMYVQINSVLVSFKAPEFSANFQMSRLIVQSTTPDWKPDDLRNTRLKDETKGEVLTFKEITWSTLRIDAFAREQDNSNTNSAPIRLITSQSSLHITIKKRIEDCSVLSACLKLLLDDILWVLTQTQLQALMKFMNSVNKTIEENRRTQIEPASSTTPTSQASQQHTHAQYSSSNLQNGPDKKESTTPFSKHDLLETSYHLRTGRIDLHLSDDSSEVTPSDPLSGGAMQIRINKLATDYYPYH</sequence>
<dbReference type="PANTHER" id="PTHR22774">
    <property type="entry name" value="CHOREIN N-TERMINAL DOMAIN-CONTAINING PROTEIN"/>
    <property type="match status" value="1"/>
</dbReference>
<evidence type="ECO:0000313" key="2">
    <source>
        <dbReference type="EMBL" id="EDO43237.1"/>
    </source>
</evidence>
<dbReference type="EMBL" id="DS469556">
    <property type="protein sequence ID" value="EDO43237.1"/>
    <property type="molecule type" value="Genomic_DNA"/>
</dbReference>
<name>A7RZ76_NEMVE</name>
<organism evidence="2 3">
    <name type="scientific">Nematostella vectensis</name>
    <name type="common">Starlet sea anemone</name>
    <dbReference type="NCBI Taxonomy" id="45351"/>
    <lineage>
        <taxon>Eukaryota</taxon>
        <taxon>Metazoa</taxon>
        <taxon>Cnidaria</taxon>
        <taxon>Anthozoa</taxon>
        <taxon>Hexacorallia</taxon>
        <taxon>Actiniaria</taxon>
        <taxon>Edwardsiidae</taxon>
        <taxon>Nematostella</taxon>
    </lineage>
</organism>
<gene>
    <name evidence="2" type="ORF">NEMVEDRAFT_v1g98626</name>
</gene>
<feature type="compositionally biased region" description="Low complexity" evidence="1">
    <location>
        <begin position="260"/>
        <end position="276"/>
    </location>
</feature>
<feature type="compositionally biased region" description="Polar residues" evidence="1">
    <location>
        <begin position="277"/>
        <end position="286"/>
    </location>
</feature>